<keyword evidence="5" id="KW-0479">Metal-binding</keyword>
<dbReference type="SUPFAM" id="SSF103365">
    <property type="entry name" value="Hypothetical protein PH1602"/>
    <property type="match status" value="1"/>
</dbReference>
<dbReference type="Gene3D" id="3.90.1860.10">
    <property type="entry name" value="tRNA-splicing ligase RtcB"/>
    <property type="match status" value="1"/>
</dbReference>
<accession>A0A382DZ18</accession>
<comment type="catalytic activity">
    <reaction evidence="9">
        <text>a 3'-end 3'-phospho-ribonucleotide-RNA + a 5'-end dephospho-ribonucleoside-RNA + GTP = a ribonucleotidyl-ribonucleotide-RNA + GMP + diphosphate</text>
        <dbReference type="Rhea" id="RHEA:68076"/>
        <dbReference type="Rhea" id="RHEA-COMP:10463"/>
        <dbReference type="Rhea" id="RHEA-COMP:13936"/>
        <dbReference type="Rhea" id="RHEA-COMP:17355"/>
        <dbReference type="ChEBI" id="CHEBI:33019"/>
        <dbReference type="ChEBI" id="CHEBI:37565"/>
        <dbReference type="ChEBI" id="CHEBI:58115"/>
        <dbReference type="ChEBI" id="CHEBI:83062"/>
        <dbReference type="ChEBI" id="CHEBI:138284"/>
        <dbReference type="ChEBI" id="CHEBI:173118"/>
        <dbReference type="EC" id="6.5.1.8"/>
    </reaction>
</comment>
<dbReference type="GO" id="GO:0046872">
    <property type="term" value="F:metal ion binding"/>
    <property type="evidence" value="ECO:0007669"/>
    <property type="project" value="UniProtKB-KW"/>
</dbReference>
<evidence type="ECO:0000256" key="2">
    <source>
        <dbReference type="ARBA" id="ARBA00008071"/>
    </source>
</evidence>
<evidence type="ECO:0000256" key="1">
    <source>
        <dbReference type="ARBA" id="ARBA00001936"/>
    </source>
</evidence>
<evidence type="ECO:0000256" key="9">
    <source>
        <dbReference type="ARBA" id="ARBA00047746"/>
    </source>
</evidence>
<comment type="catalytic activity">
    <reaction evidence="10">
        <text>a 3'-end 2',3'-cyclophospho-ribonucleotide-RNA + a 5'-end dephospho-ribonucleoside-RNA + GTP + H2O = a ribonucleotidyl-ribonucleotide-RNA + GMP + diphosphate + H(+)</text>
        <dbReference type="Rhea" id="RHEA:68080"/>
        <dbReference type="Rhea" id="RHEA-COMP:10464"/>
        <dbReference type="Rhea" id="RHEA-COMP:13936"/>
        <dbReference type="Rhea" id="RHEA-COMP:17355"/>
        <dbReference type="ChEBI" id="CHEBI:15377"/>
        <dbReference type="ChEBI" id="CHEBI:15378"/>
        <dbReference type="ChEBI" id="CHEBI:33019"/>
        <dbReference type="ChEBI" id="CHEBI:37565"/>
        <dbReference type="ChEBI" id="CHEBI:58115"/>
        <dbReference type="ChEBI" id="CHEBI:83064"/>
        <dbReference type="ChEBI" id="CHEBI:138284"/>
        <dbReference type="ChEBI" id="CHEBI:173118"/>
        <dbReference type="EC" id="6.5.1.8"/>
    </reaction>
</comment>
<evidence type="ECO:0000313" key="11">
    <source>
        <dbReference type="EMBL" id="SVB43756.1"/>
    </source>
</evidence>
<keyword evidence="8" id="KW-0464">Manganese</keyword>
<dbReference type="AlphaFoldDB" id="A0A382DZ18"/>
<evidence type="ECO:0000256" key="8">
    <source>
        <dbReference type="ARBA" id="ARBA00023211"/>
    </source>
</evidence>
<dbReference type="FunFam" id="3.90.1860.10:FF:000001">
    <property type="entry name" value="tRNA-splicing ligase RtcB homolog"/>
    <property type="match status" value="1"/>
</dbReference>
<dbReference type="GO" id="GO:0006396">
    <property type="term" value="P:RNA processing"/>
    <property type="evidence" value="ECO:0007669"/>
    <property type="project" value="InterPro"/>
</dbReference>
<organism evidence="11">
    <name type="scientific">marine metagenome</name>
    <dbReference type="NCBI Taxonomy" id="408172"/>
    <lineage>
        <taxon>unclassified sequences</taxon>
        <taxon>metagenomes</taxon>
        <taxon>ecological metagenomes</taxon>
    </lineage>
</organism>
<dbReference type="Pfam" id="PF01139">
    <property type="entry name" value="RtcB"/>
    <property type="match status" value="1"/>
</dbReference>
<dbReference type="EMBL" id="UINC01041883">
    <property type="protein sequence ID" value="SVB43756.1"/>
    <property type="molecule type" value="Genomic_DNA"/>
</dbReference>
<evidence type="ECO:0000256" key="10">
    <source>
        <dbReference type="ARBA" id="ARBA00049514"/>
    </source>
</evidence>
<evidence type="ECO:0000256" key="5">
    <source>
        <dbReference type="ARBA" id="ARBA00022723"/>
    </source>
</evidence>
<keyword evidence="7" id="KW-0342">GTP-binding</keyword>
<evidence type="ECO:0000256" key="6">
    <source>
        <dbReference type="ARBA" id="ARBA00022741"/>
    </source>
</evidence>
<name>A0A382DZ18_9ZZZZ</name>
<evidence type="ECO:0000256" key="3">
    <source>
        <dbReference type="ARBA" id="ARBA00012726"/>
    </source>
</evidence>
<keyword evidence="4" id="KW-0436">Ligase</keyword>
<gene>
    <name evidence="11" type="ORF">METZ01_LOCUS196610</name>
</gene>
<comment type="similarity">
    <text evidence="2">Belongs to the RtcB family.</text>
</comment>
<comment type="cofactor">
    <cofactor evidence="1">
        <name>Mn(2+)</name>
        <dbReference type="ChEBI" id="CHEBI:29035"/>
    </cofactor>
</comment>
<dbReference type="InterPro" id="IPR036025">
    <property type="entry name" value="RtcB-like_sf"/>
</dbReference>
<dbReference type="PANTHER" id="PTHR11118">
    <property type="entry name" value="RNA-SPLICING LIGASE RTCB HOMOLOG"/>
    <property type="match status" value="1"/>
</dbReference>
<dbReference type="EC" id="6.5.1.8" evidence="3"/>
<dbReference type="GO" id="GO:0170057">
    <property type="term" value="F:RNA ligase (GTP) activity"/>
    <property type="evidence" value="ECO:0007669"/>
    <property type="project" value="UniProtKB-EC"/>
</dbReference>
<dbReference type="PANTHER" id="PTHR11118:SF1">
    <property type="entry name" value="RNA-SPLICING LIGASE RTCB HOMOLOG"/>
    <property type="match status" value="1"/>
</dbReference>
<proteinExistence type="inferred from homology"/>
<dbReference type="GO" id="GO:0003972">
    <property type="term" value="F:RNA ligase (ATP) activity"/>
    <property type="evidence" value="ECO:0007669"/>
    <property type="project" value="TreeGrafter"/>
</dbReference>
<sequence length="502" mass="53823">MQDWRRFLEGEEGSLMRIKKRGDMVVDALIVADEAHISRSNDKSLEQLTNTASLPGIVGEAWCMADFHQGYGFPIGGVVATDIENGGVISPGGVGFDINCGVRLCTIDLGEGDIASLTKEKSGTGYKAFGGRLKGRIPSGDRGGSGLLATGKKSLTEIELDDILAEGAKAASEMGLGHDEDLDFMEMKGHLDAEADSISETAKRRGVRSLGSIGKGNHFVEVQVIDEIMDERAAKAFGLERGRLTAMIHTGSRGLGYQVCSEHVKNLERRFRQRGDGRWHSDDLGISIADIQLASAPFFSKEGESYFEAMKAAGNYAFANRSAVTQQLRVALNEHLKTEVDVGVVYDVCHNIARVEGHEVHGSSCSCCVHRKGATRAFGGDKTELGSRFSGIGQPVLIPGDMGTASYVLAGPEKGMNQAFGSSCHGAGRALSRTEARRKIDGKSVKSELARKGVSIYETTEVCLSEEAPEAYKDVDDVIRLTAESGLARPVARLKPLIVIKG</sequence>
<dbReference type="InterPro" id="IPR001233">
    <property type="entry name" value="RtcB"/>
</dbReference>
<protein>
    <recommendedName>
        <fullName evidence="3">3'-phosphate/5'-hydroxy nucleic acid ligase</fullName>
        <ecNumber evidence="3">6.5.1.8</ecNumber>
    </recommendedName>
</protein>
<reference evidence="11" key="1">
    <citation type="submission" date="2018-05" db="EMBL/GenBank/DDBJ databases">
        <authorList>
            <person name="Lanie J.A."/>
            <person name="Ng W.-L."/>
            <person name="Kazmierczak K.M."/>
            <person name="Andrzejewski T.M."/>
            <person name="Davidsen T.M."/>
            <person name="Wayne K.J."/>
            <person name="Tettelin H."/>
            <person name="Glass J.I."/>
            <person name="Rusch D."/>
            <person name="Podicherti R."/>
            <person name="Tsui H.-C.T."/>
            <person name="Winkler M.E."/>
        </authorList>
    </citation>
    <scope>NUCLEOTIDE SEQUENCE</scope>
</reference>
<dbReference type="GO" id="GO:0005525">
    <property type="term" value="F:GTP binding"/>
    <property type="evidence" value="ECO:0007669"/>
    <property type="project" value="UniProtKB-KW"/>
</dbReference>
<evidence type="ECO:0000256" key="4">
    <source>
        <dbReference type="ARBA" id="ARBA00022598"/>
    </source>
</evidence>
<evidence type="ECO:0000256" key="7">
    <source>
        <dbReference type="ARBA" id="ARBA00023134"/>
    </source>
</evidence>
<keyword evidence="6" id="KW-0547">Nucleotide-binding</keyword>